<dbReference type="SUPFAM" id="SSF88946">
    <property type="entry name" value="Sigma2 domain of RNA polymerase sigma factors"/>
    <property type="match status" value="1"/>
</dbReference>
<dbReference type="GO" id="GO:0006352">
    <property type="term" value="P:DNA-templated transcription initiation"/>
    <property type="evidence" value="ECO:0007669"/>
    <property type="project" value="InterPro"/>
</dbReference>
<dbReference type="NCBIfam" id="TIGR02937">
    <property type="entry name" value="sigma70-ECF"/>
    <property type="match status" value="1"/>
</dbReference>
<sequence length="154" mass="18420">MKDIKTYEPMIMSIIKKLGIMYHIDEYMQIGRIAVYNAQTTFNKEKANCTLDQFIYTRIYQRMIDAIRKESNYQNYHTTTEDELMETYSSSDYYDDLLFEDLKKHLNEREQYVFTYLLHGYKLSEIAIMLGVSNSTAKNIRMSIRNKLKQTLQT</sequence>
<evidence type="ECO:0000259" key="1">
    <source>
        <dbReference type="Pfam" id="PF00196"/>
    </source>
</evidence>
<organism evidence="3 4">
    <name type="scientific">Phocicoccus schoeneichii</name>
    <dbReference type="NCBI Taxonomy" id="1812261"/>
    <lineage>
        <taxon>Bacteria</taxon>
        <taxon>Bacillati</taxon>
        <taxon>Bacillota</taxon>
        <taxon>Bacilli</taxon>
        <taxon>Bacillales</taxon>
        <taxon>Salinicoccaceae</taxon>
        <taxon>Phocicoccus</taxon>
    </lineage>
</organism>
<dbReference type="InterPro" id="IPR013324">
    <property type="entry name" value="RNA_pol_sigma_r3/r4-like"/>
</dbReference>
<dbReference type="Pfam" id="PF04542">
    <property type="entry name" value="Sigma70_r2"/>
    <property type="match status" value="1"/>
</dbReference>
<evidence type="ECO:0000313" key="4">
    <source>
        <dbReference type="Proteomes" id="UP000521032"/>
    </source>
</evidence>
<dbReference type="Pfam" id="PF00196">
    <property type="entry name" value="GerE"/>
    <property type="match status" value="1"/>
</dbReference>
<gene>
    <name evidence="3" type="primary">sigS</name>
    <name evidence="3" type="ORF">JEOSCH030_00518</name>
</gene>
<reference evidence="3 4" key="1">
    <citation type="submission" date="2020-07" db="EMBL/GenBank/DDBJ databases">
        <authorList>
            <person name="Criscuolo A."/>
        </authorList>
    </citation>
    <scope>NUCLEOTIDE SEQUENCE [LARGE SCALE GENOMIC DNA]</scope>
    <source>
        <strain evidence="4">CIP 111030</strain>
    </source>
</reference>
<name>A0A6V7R6P1_9BACL</name>
<dbReference type="AlphaFoldDB" id="A0A6V7R6P1"/>
<dbReference type="InterPro" id="IPR013325">
    <property type="entry name" value="RNA_pol_sigma_r2"/>
</dbReference>
<dbReference type="SUPFAM" id="SSF88659">
    <property type="entry name" value="Sigma3 and sigma4 domains of RNA polymerase sigma factors"/>
    <property type="match status" value="1"/>
</dbReference>
<dbReference type="Gene3D" id="1.10.10.10">
    <property type="entry name" value="Winged helix-like DNA-binding domain superfamily/Winged helix DNA-binding domain"/>
    <property type="match status" value="1"/>
</dbReference>
<dbReference type="EMBL" id="CAJEWE010000006">
    <property type="protein sequence ID" value="CAD2072976.1"/>
    <property type="molecule type" value="Genomic_DNA"/>
</dbReference>
<dbReference type="Gene3D" id="1.10.1740.10">
    <property type="match status" value="1"/>
</dbReference>
<evidence type="ECO:0000313" key="3">
    <source>
        <dbReference type="EMBL" id="CAD2072976.1"/>
    </source>
</evidence>
<feature type="domain" description="HTH luxR-type" evidence="1">
    <location>
        <begin position="106"/>
        <end position="149"/>
    </location>
</feature>
<dbReference type="RefSeq" id="WP_186085595.1">
    <property type="nucleotide sequence ID" value="NZ_BMDB01000001.1"/>
</dbReference>
<keyword evidence="4" id="KW-1185">Reference proteome</keyword>
<dbReference type="InterPro" id="IPR000792">
    <property type="entry name" value="Tscrpt_reg_LuxR_C"/>
</dbReference>
<dbReference type="InterPro" id="IPR014284">
    <property type="entry name" value="RNA_pol_sigma-70_dom"/>
</dbReference>
<dbReference type="PRINTS" id="PR00038">
    <property type="entry name" value="HTHLUXR"/>
</dbReference>
<comment type="caution">
    <text evidence="3">The sequence shown here is derived from an EMBL/GenBank/DDBJ whole genome shotgun (WGS) entry which is preliminary data.</text>
</comment>
<dbReference type="InterPro" id="IPR007627">
    <property type="entry name" value="RNA_pol_sigma70_r2"/>
</dbReference>
<feature type="domain" description="RNA polymerase sigma-70 region 2" evidence="2">
    <location>
        <begin position="4"/>
        <end position="71"/>
    </location>
</feature>
<evidence type="ECO:0000259" key="2">
    <source>
        <dbReference type="Pfam" id="PF04542"/>
    </source>
</evidence>
<dbReference type="InterPro" id="IPR036388">
    <property type="entry name" value="WH-like_DNA-bd_sf"/>
</dbReference>
<accession>A0A6V7R6P1</accession>
<protein>
    <submittedName>
        <fullName evidence="3">RNA polymerase sigma factor SigS</fullName>
    </submittedName>
</protein>
<dbReference type="GO" id="GO:0003700">
    <property type="term" value="F:DNA-binding transcription factor activity"/>
    <property type="evidence" value="ECO:0007669"/>
    <property type="project" value="InterPro"/>
</dbReference>
<proteinExistence type="predicted"/>
<dbReference type="Proteomes" id="UP000521032">
    <property type="component" value="Unassembled WGS sequence"/>
</dbReference>